<keyword evidence="1" id="KW-0472">Membrane</keyword>
<dbReference type="Proteomes" id="UP000023755">
    <property type="component" value="Chromosome"/>
</dbReference>
<evidence type="ECO:0000313" key="2">
    <source>
        <dbReference type="EMBL" id="AHX11524.1"/>
    </source>
</evidence>
<dbReference type="HOGENOM" id="CLU_3009660_0_0_5"/>
<keyword evidence="1" id="KW-0812">Transmembrane</keyword>
<reference evidence="2 3" key="1">
    <citation type="submission" date="2014-03" db="EMBL/GenBank/DDBJ databases">
        <title>Sequencing and Comparison of Genomes and Transcriptome Profiles of Human Ehrlichiosis Agents.</title>
        <authorList>
            <person name="Lin M."/>
            <person name="Daugherty S.C."/>
            <person name="Nagaraj S."/>
            <person name="Cheng Z."/>
            <person name="Xiong Q."/>
            <person name="Lin F.-Y."/>
            <person name="Sengamalay N."/>
            <person name="Ott S."/>
            <person name="Godinez A."/>
            <person name="Tallon L.J."/>
            <person name="Sadzewicz L."/>
            <person name="Fraser C.M."/>
            <person name="Dunning Hotopp J.C."/>
            <person name="Rikihisa Y."/>
        </authorList>
    </citation>
    <scope>NUCLEOTIDE SEQUENCE [LARGE SCALE GENOMIC DNA]</scope>
    <source>
        <strain evidence="2 3">Oregon</strain>
    </source>
</reference>
<name>X5HKG3_9RICK</name>
<dbReference type="KEGG" id="nhm:NHE_0586"/>
<keyword evidence="1" id="KW-1133">Transmembrane helix</keyword>
<organism evidence="2 3">
    <name type="scientific">Neorickettsia helminthoeca str. Oregon</name>
    <dbReference type="NCBI Taxonomy" id="1286528"/>
    <lineage>
        <taxon>Bacteria</taxon>
        <taxon>Pseudomonadati</taxon>
        <taxon>Pseudomonadota</taxon>
        <taxon>Alphaproteobacteria</taxon>
        <taxon>Rickettsiales</taxon>
        <taxon>Anaplasmataceae</taxon>
        <taxon>Neorickettsia</taxon>
    </lineage>
</organism>
<gene>
    <name evidence="2" type="ORF">NHE_0586</name>
</gene>
<dbReference type="EMBL" id="CP007481">
    <property type="protein sequence ID" value="AHX11524.1"/>
    <property type="molecule type" value="Genomic_DNA"/>
</dbReference>
<proteinExistence type="predicted"/>
<sequence length="56" mass="6616">MVLALQTAIKILRFSFLYEFFVVVYIPYVFHLVCALHLSSDSMNLLLFLREMLFAK</sequence>
<accession>X5HKG3</accession>
<feature type="transmembrane region" description="Helical" evidence="1">
    <location>
        <begin position="16"/>
        <end position="38"/>
    </location>
</feature>
<dbReference type="STRING" id="1286528.NHE_0586"/>
<evidence type="ECO:0000313" key="3">
    <source>
        <dbReference type="Proteomes" id="UP000023755"/>
    </source>
</evidence>
<protein>
    <submittedName>
        <fullName evidence="2">Uncharacterized protein</fullName>
    </submittedName>
</protein>
<evidence type="ECO:0000256" key="1">
    <source>
        <dbReference type="SAM" id="Phobius"/>
    </source>
</evidence>
<dbReference type="AlphaFoldDB" id="X5HKG3"/>
<keyword evidence="3" id="KW-1185">Reference proteome</keyword>